<name>A0A923SR43_9FIRM</name>
<dbReference type="InterPro" id="IPR036116">
    <property type="entry name" value="FN3_sf"/>
</dbReference>
<gene>
    <name evidence="2" type="ORF">H9L42_10560</name>
</gene>
<proteinExistence type="predicted"/>
<evidence type="ECO:0000313" key="2">
    <source>
        <dbReference type="EMBL" id="MBC6680276.1"/>
    </source>
</evidence>
<dbReference type="Proteomes" id="UP000602647">
    <property type="component" value="Unassembled WGS sequence"/>
</dbReference>
<dbReference type="InterPro" id="IPR013783">
    <property type="entry name" value="Ig-like_fold"/>
</dbReference>
<feature type="chain" id="PRO_5037862539" evidence="1">
    <location>
        <begin position="26"/>
        <end position="1292"/>
    </location>
</feature>
<dbReference type="RefSeq" id="WP_187303375.1">
    <property type="nucleotide sequence ID" value="NZ_JACRYT010000011.1"/>
</dbReference>
<dbReference type="Gene3D" id="2.60.40.10">
    <property type="entry name" value="Immunoglobulins"/>
    <property type="match status" value="1"/>
</dbReference>
<keyword evidence="1" id="KW-0732">Signal</keyword>
<reference evidence="2" key="1">
    <citation type="submission" date="2020-08" db="EMBL/GenBank/DDBJ databases">
        <title>Genome public.</title>
        <authorList>
            <person name="Liu C."/>
            <person name="Sun Q."/>
        </authorList>
    </citation>
    <scope>NUCLEOTIDE SEQUENCE</scope>
    <source>
        <strain evidence="2">BX12</strain>
    </source>
</reference>
<comment type="caution">
    <text evidence="2">The sequence shown here is derived from an EMBL/GenBank/DDBJ whole genome shotgun (WGS) entry which is preliminary data.</text>
</comment>
<dbReference type="InterPro" id="IPR003961">
    <property type="entry name" value="FN3_dom"/>
</dbReference>
<keyword evidence="3" id="KW-1185">Reference proteome</keyword>
<evidence type="ECO:0000256" key="1">
    <source>
        <dbReference type="SAM" id="SignalP"/>
    </source>
</evidence>
<dbReference type="CDD" id="cd00063">
    <property type="entry name" value="FN3"/>
    <property type="match status" value="1"/>
</dbReference>
<accession>A0A923SR43</accession>
<evidence type="ECO:0000313" key="3">
    <source>
        <dbReference type="Proteomes" id="UP000602647"/>
    </source>
</evidence>
<sequence>MKKKLIAALTSAAMVATMVPATAFAGTAVVTADNTPVKAAATVKAAEDTSVSIELPSYTTLQDSKMAQEYQKIAGEKLNAQVNTPTASSDGVVKLSGTLPYVEDYWAYGGWTGEDDPLIPSGEKEKAQKLVNGNYMAITLNVDPGSYGKWAYGWTDEGLVEYEETAGTNVLKLKNDATTATEILKVTGNKELTFTIYYGKDLEIENPGSYNNGTGATIKESSVEKTEKITIDKSALTLQTKDQKDIANVKALVSKIPALEQITANDANTIKAAAEAYEKCSSAAKRELTAEYDTITAAQDKLASLTDSAKAQDIIKDIKALTKPITEDIVDNYKTSKIDPIKTAYNELTDTQKALVTNYSDLEDAEAAIFAVTSIKDNRVNVTAATYANGTAQKAVKTIETAYNKLSNSAKEWVGNYSIYTDMTKAIAAFDKEVADADVVFAKVADMLGKVEVTQTSIDQAKAIAQDAQDIIDEWGSNASVLLKKLKNGNDTTLTNLNNEIKDAETQLKDQATADIVIQKLKALPAPADITINNMYEVKAAELAWNDDNPGAITLMVGSPKSVKDLVNEAFNGNAGAVVKAAVDALKEELKTAKAEDIVAAYKAIVDKIPAEPTLADEELIAIVKALAAELDGSDGDSYVEANVSDVIKADTTFKNAKETMNAAVAKINNIKTANEDAFTKVKDNVQSKFYPENPTNSGKHPMKEITASDRQDIEAARAAYDALTDDQKAYDDGTSANAVKVYDETGQADVDKTVKDALEAVEKALAQIDADAANRVAANALHKEITALMPSADLTLEDQIIVEEVKADFDAADKGVKDLLATSAYDITDGTNGPIKAETALNNAVDQINKLLAKEVMDQIDKLTAPDATSKTSIDDAITAAKNARDAYAALAAEQQAKVTNLNKLESVEASISEAKVTYTNTQLEAASKIDPSDMTEAEAAQLAEAKDLMDTWLTEEENAKLNADTLKAFNDTYNKYEEISMDLANARAAAITAQTYTGKAIEPEVVLSDIGGKTIDTANYHVEYKNNVNAGKATIVVTGENGYTGRQEIEFTINPASLTNATITVANQTYTGSALKPAITVKVGDNTVAAGDYTVAYSNNTNAGTATVTVTGKDNYTGTATKTFTIAKANIKGAKVTGVANRYYTGKARTQAGLKVAVAGKALNKSDYKVAYKNNKNVGKATLTITGQGNYTGTITKTFIVKPRKVASVKVTKGKKRVTVRYKKQNGARYQIYYKTAGSKAKTVKTTAVKRTIKKLKSGKTYTIKVRAYKKIGSKTYYGKYSAAKKVRVR</sequence>
<feature type="signal peptide" evidence="1">
    <location>
        <begin position="1"/>
        <end position="25"/>
    </location>
</feature>
<dbReference type="EMBL" id="JACRYT010000011">
    <property type="protein sequence ID" value="MBC6680276.1"/>
    <property type="molecule type" value="Genomic_DNA"/>
</dbReference>
<dbReference type="SUPFAM" id="SSF49265">
    <property type="entry name" value="Fibronectin type III"/>
    <property type="match status" value="1"/>
</dbReference>
<protein>
    <submittedName>
        <fullName evidence="2">Fibronectin type III domain-containing protein</fullName>
    </submittedName>
</protein>
<organism evidence="2 3">
    <name type="scientific">Zhenpiania hominis</name>
    <dbReference type="NCBI Taxonomy" id="2763644"/>
    <lineage>
        <taxon>Bacteria</taxon>
        <taxon>Bacillati</taxon>
        <taxon>Bacillota</taxon>
        <taxon>Clostridia</taxon>
        <taxon>Peptostreptococcales</taxon>
        <taxon>Anaerovoracaceae</taxon>
        <taxon>Zhenpiania</taxon>
    </lineage>
</organism>